<protein>
    <submittedName>
        <fullName evidence="1">Uncharacterized protein</fullName>
    </submittedName>
</protein>
<reference evidence="1" key="2">
    <citation type="journal article" date="2014" name="FEMS Microbiol. Lett.">
        <title>Mobile elements and mitochondrial genome expansion in the soil fungus and potato pathogen Rhizoctonia solani AG-3.</title>
        <authorList>
            <person name="Losada L."/>
            <person name="Pakala S.B."/>
            <person name="Fedorova N.D."/>
            <person name="Joardar V."/>
            <person name="Shabalina S.A."/>
            <person name="Hostetler J."/>
            <person name="Pakala S.M."/>
            <person name="Zafar N."/>
            <person name="Thomas E."/>
            <person name="Rodriguez-Carres M."/>
            <person name="Dean R."/>
            <person name="Vilgalys R."/>
            <person name="Nierman W.C."/>
            <person name="Cubeta M.A."/>
        </authorList>
    </citation>
    <scope>NUCLEOTIDE SEQUENCE</scope>
    <source>
        <strain evidence="1">AG3 Rhs1AP</strain>
    </source>
</reference>
<dbReference type="GeneID" id="16029631"/>
<proteinExistence type="predicted"/>
<gene>
    <name evidence="1" type="ORF">RSOL_m01600</name>
</gene>
<dbReference type="EMBL" id="KC352446">
    <property type="protein sequence ID" value="AGK45468.1"/>
    <property type="molecule type" value="Genomic_DNA"/>
</dbReference>
<organism evidence="1">
    <name type="scientific">Rhizoctonia solani</name>
    <dbReference type="NCBI Taxonomy" id="456999"/>
    <lineage>
        <taxon>Eukaryota</taxon>
        <taxon>Fungi</taxon>
        <taxon>Dikarya</taxon>
        <taxon>Basidiomycota</taxon>
        <taxon>Agaricomycotina</taxon>
        <taxon>Agaricomycetes</taxon>
        <taxon>Cantharellales</taxon>
        <taxon>Ceratobasidiaceae</taxon>
        <taxon>Rhizoctonia</taxon>
    </lineage>
</organism>
<name>N0A5E0_9AGAM</name>
<dbReference type="RefSeq" id="YP_008082090.1">
    <property type="nucleotide sequence ID" value="NC_021436.1"/>
</dbReference>
<keyword evidence="1" id="KW-0496">Mitochondrion</keyword>
<reference evidence="1" key="1">
    <citation type="submission" date="2012-12" db="EMBL/GenBank/DDBJ databases">
        <authorList>
            <person name="Pakala S."/>
            <person name="Fedorova N."/>
            <person name="Joardar V."/>
            <person name="Shabalina S."/>
            <person name="Hostetler J."/>
            <person name="Pakala S."/>
            <person name="Zafar N."/>
            <person name="Nierman W."/>
            <person name="Cubeta M."/>
        </authorList>
    </citation>
    <scope>NUCLEOTIDE SEQUENCE</scope>
    <source>
        <strain evidence="1">AG3 Rhs1AP</strain>
    </source>
</reference>
<evidence type="ECO:0000313" key="1">
    <source>
        <dbReference type="EMBL" id="AGK45468.1"/>
    </source>
</evidence>
<dbReference type="AlphaFoldDB" id="N0A5E0"/>
<geneLocation type="mitochondrion" evidence="1"/>
<accession>N0A5E0</accession>
<sequence length="126" mass="14230">MKKKLISLKGRPPLIELCSIGRSGVENCRLAILFISEEINKYGQGPIARRLKVTPSLAWSYFLRPYALRRRACGLTPAGNFIFSNSLFRFYNPAGASPEHALGVENRNHRWFRFSAGGFFQNEPPA</sequence>